<protein>
    <submittedName>
        <fullName evidence="4">Ras-induced vulval development antagonist-domain-containing protein</fullName>
    </submittedName>
</protein>
<dbReference type="AlphaFoldDB" id="A0A550CES3"/>
<comment type="caution">
    <text evidence="4">The sequence shown here is derived from an EMBL/GenBank/DDBJ whole genome shotgun (WGS) entry which is preliminary data.</text>
</comment>
<proteinExistence type="inferred from homology"/>
<dbReference type="STRING" id="97359.A0A550CES3"/>
<reference evidence="4 5" key="1">
    <citation type="journal article" date="2019" name="New Phytol.">
        <title>Comparative genomics reveals unique wood-decay strategies and fruiting body development in the Schizophyllaceae.</title>
        <authorList>
            <person name="Almasi E."/>
            <person name="Sahu N."/>
            <person name="Krizsan K."/>
            <person name="Balint B."/>
            <person name="Kovacs G.M."/>
            <person name="Kiss B."/>
            <person name="Cseklye J."/>
            <person name="Drula E."/>
            <person name="Henrissat B."/>
            <person name="Nagy I."/>
            <person name="Chovatia M."/>
            <person name="Adam C."/>
            <person name="LaButti K."/>
            <person name="Lipzen A."/>
            <person name="Riley R."/>
            <person name="Grigoriev I.V."/>
            <person name="Nagy L.G."/>
        </authorList>
    </citation>
    <scope>NUCLEOTIDE SEQUENCE [LARGE SCALE GENOMIC DNA]</scope>
    <source>
        <strain evidence="4 5">NL-1724</strain>
    </source>
</reference>
<dbReference type="GO" id="GO:0005634">
    <property type="term" value="C:nucleus"/>
    <property type="evidence" value="ECO:0007669"/>
    <property type="project" value="TreeGrafter"/>
</dbReference>
<dbReference type="PANTHER" id="PTHR13087:SF0">
    <property type="entry name" value="NFKB ACTIVATING PROTEIN LIKE"/>
    <property type="match status" value="1"/>
</dbReference>
<organism evidence="4 5">
    <name type="scientific">Schizophyllum amplum</name>
    <dbReference type="NCBI Taxonomy" id="97359"/>
    <lineage>
        <taxon>Eukaryota</taxon>
        <taxon>Fungi</taxon>
        <taxon>Dikarya</taxon>
        <taxon>Basidiomycota</taxon>
        <taxon>Agaricomycotina</taxon>
        <taxon>Agaricomycetes</taxon>
        <taxon>Agaricomycetidae</taxon>
        <taxon>Agaricales</taxon>
        <taxon>Schizophyllaceae</taxon>
        <taxon>Schizophyllum</taxon>
    </lineage>
</organism>
<dbReference type="InterPro" id="IPR009269">
    <property type="entry name" value="NKAP_C"/>
</dbReference>
<feature type="region of interest" description="Disordered" evidence="2">
    <location>
        <begin position="1"/>
        <end position="33"/>
    </location>
</feature>
<evidence type="ECO:0000313" key="5">
    <source>
        <dbReference type="Proteomes" id="UP000320762"/>
    </source>
</evidence>
<dbReference type="EMBL" id="VDMD01000010">
    <property type="protein sequence ID" value="TRM63309.1"/>
    <property type="molecule type" value="Genomic_DNA"/>
</dbReference>
<evidence type="ECO:0000256" key="2">
    <source>
        <dbReference type="SAM" id="MobiDB-lite"/>
    </source>
</evidence>
<dbReference type="GO" id="GO:0010468">
    <property type="term" value="P:regulation of gene expression"/>
    <property type="evidence" value="ECO:0007669"/>
    <property type="project" value="TreeGrafter"/>
</dbReference>
<dbReference type="OrthoDB" id="273141at2759"/>
<dbReference type="Proteomes" id="UP000320762">
    <property type="component" value="Unassembled WGS sequence"/>
</dbReference>
<dbReference type="InterPro" id="IPR040466">
    <property type="entry name" value="NKAP"/>
</dbReference>
<evidence type="ECO:0000313" key="4">
    <source>
        <dbReference type="EMBL" id="TRM63309.1"/>
    </source>
</evidence>
<evidence type="ECO:0000259" key="3">
    <source>
        <dbReference type="Pfam" id="PF06047"/>
    </source>
</evidence>
<dbReference type="GO" id="GO:0003682">
    <property type="term" value="F:chromatin binding"/>
    <property type="evidence" value="ECO:0007669"/>
    <property type="project" value="InterPro"/>
</dbReference>
<accession>A0A550CES3</accession>
<gene>
    <name evidence="4" type="ORF">BD626DRAFT_402651</name>
</gene>
<keyword evidence="5" id="KW-1185">Reference proteome</keyword>
<feature type="compositionally biased region" description="Acidic residues" evidence="2">
    <location>
        <begin position="1"/>
        <end position="12"/>
    </location>
</feature>
<dbReference type="PANTHER" id="PTHR13087">
    <property type="entry name" value="NF-KAPPA B ACTIVATING PROTEIN"/>
    <property type="match status" value="1"/>
</dbReference>
<dbReference type="Pfam" id="PF06047">
    <property type="entry name" value="Nkap_C"/>
    <property type="match status" value="1"/>
</dbReference>
<name>A0A550CES3_9AGAR</name>
<comment type="similarity">
    <text evidence="1">Belongs to the NKAP family.</text>
</comment>
<sequence>MNEDEEDEEDEFGPLPAPSASTGRRHGGERAYGSQLLRGEGAAMAAFLQDEDGVNARIPRRGEIGLTSDEIAQYEDVGYVMSGSRHRRMNAVRMRKENQVISAEEKRGILKLQKEERERREAILRDEFGELVREKLKGAGAAPDGP</sequence>
<feature type="domain" description="NF-kappa-B-activating protein C-terminal" evidence="3">
    <location>
        <begin position="30"/>
        <end position="133"/>
    </location>
</feature>
<evidence type="ECO:0000256" key="1">
    <source>
        <dbReference type="ARBA" id="ARBA00009313"/>
    </source>
</evidence>